<protein>
    <recommendedName>
        <fullName evidence="2">SLH domain-containing protein</fullName>
    </recommendedName>
</protein>
<dbReference type="InterPro" id="IPR001119">
    <property type="entry name" value="SLH_dom"/>
</dbReference>
<accession>A0ABX3GYP3</accession>
<dbReference type="PANTHER" id="PTHR43308">
    <property type="entry name" value="OUTER MEMBRANE PROTEIN ALPHA-RELATED"/>
    <property type="match status" value="1"/>
</dbReference>
<feature type="domain" description="SLH" evidence="2">
    <location>
        <begin position="646"/>
        <end position="709"/>
    </location>
</feature>
<name>A0ABX3GYP3_PAEBO</name>
<feature type="region of interest" description="Disordered" evidence="1">
    <location>
        <begin position="396"/>
        <end position="417"/>
    </location>
</feature>
<sequence>MGGTAELSVTATAGGKLSYQWYSNTENSTADGTPLAGETYASFSAPTNMVGNLYYYVVVTNTDNSKTGVKTASTTSSVAKVTINSLTNAEAPAISGQPEDRMVSVGGTADLSVTATAGGTLSYQWYSNTENSMTGGTPLAGETHASFSAPTNMVGTTYYYVVVKNTDNSKTGVKTALTTSSVAKVTVNSLTNAETPVISAQLDDRTVSVGEAVYLNVTATASGTLSYQWYSNTENSTTGGTSLTDETHATFSAPTNVEGTTYYYVVVTNTDNSKTGERTASATSNVAKVAVNSLTNAEAPAISAQLEDRTVSVGGIADLSVTAIADGTLSYQWYSNAANSTTGGTPLTGETSAAFTAPTSAVGTTYYYVVVTNTDNSKTGEKTASVTSSTAKVTVVEPAPSTSAPTETAPSVPTATSAPNTGVDVLVNGVAERAGIAVTSQIGDLKVITVTIDQKKLEDKLAAEGRGATVIVPVNAEANIVIGELNGQMIKNMENQQAKLVIQTKNASYTLPAIQINIDAVSQLIGSEVSLQDIKVQVKIATPAAEMAKLVQSESEKGAFELVAPPIDFTVTATYGGETVDVAKFNAYVERTIAIPEGVDPNRVTTAVVIDPDGTVRHVPTQVILNGGTYYAKINSLTNSTYSVIWHPISYKDVEHHWAKEAVNDMGSRMIINGIGNGDFDPDQDITRAEFAAIIVRGLGLKTDNSTIPFSDVKSADWYSSFISTAHSYNLINGFEDGTFRPLEKITREQAMVILAKAIKITGLKSNLQTNNGEELLSSFVDSSHVSAWAATSITDILQAGIVLGRSDHQLVPEAPISRAEVAVTVKRLLQKSGLI</sequence>
<evidence type="ECO:0000313" key="3">
    <source>
        <dbReference type="EMBL" id="OMD40864.1"/>
    </source>
</evidence>
<keyword evidence="4" id="KW-1185">Reference proteome</keyword>
<organism evidence="3 4">
    <name type="scientific">Paenibacillus borealis</name>
    <dbReference type="NCBI Taxonomy" id="160799"/>
    <lineage>
        <taxon>Bacteria</taxon>
        <taxon>Bacillati</taxon>
        <taxon>Bacillota</taxon>
        <taxon>Bacilli</taxon>
        <taxon>Bacillales</taxon>
        <taxon>Paenibacillaceae</taxon>
        <taxon>Paenibacillus</taxon>
    </lineage>
</organism>
<dbReference type="InterPro" id="IPR013783">
    <property type="entry name" value="Ig-like_fold"/>
</dbReference>
<gene>
    <name evidence="3" type="ORF">BSK56_28175</name>
</gene>
<dbReference type="Pfam" id="PF00395">
    <property type="entry name" value="SLH"/>
    <property type="match status" value="3"/>
</dbReference>
<feature type="domain" description="SLH" evidence="2">
    <location>
        <begin position="777"/>
        <end position="836"/>
    </location>
</feature>
<feature type="domain" description="SLH" evidence="2">
    <location>
        <begin position="710"/>
        <end position="769"/>
    </location>
</feature>
<dbReference type="InterPro" id="IPR036179">
    <property type="entry name" value="Ig-like_dom_sf"/>
</dbReference>
<dbReference type="PROSITE" id="PS51272">
    <property type="entry name" value="SLH"/>
    <property type="match status" value="3"/>
</dbReference>
<dbReference type="SUPFAM" id="SSF48726">
    <property type="entry name" value="Immunoglobulin"/>
    <property type="match status" value="1"/>
</dbReference>
<dbReference type="EMBL" id="MPTB01000049">
    <property type="protein sequence ID" value="OMD40864.1"/>
    <property type="molecule type" value="Genomic_DNA"/>
</dbReference>
<dbReference type="Gene3D" id="2.60.40.2700">
    <property type="match status" value="1"/>
</dbReference>
<dbReference type="Gene3D" id="2.60.40.10">
    <property type="entry name" value="Immunoglobulins"/>
    <property type="match status" value="3"/>
</dbReference>
<comment type="caution">
    <text evidence="3">The sequence shown here is derived from an EMBL/GenBank/DDBJ whole genome shotgun (WGS) entry which is preliminary data.</text>
</comment>
<evidence type="ECO:0000256" key="1">
    <source>
        <dbReference type="SAM" id="MobiDB-lite"/>
    </source>
</evidence>
<reference evidence="3 4" key="1">
    <citation type="submission" date="2016-10" db="EMBL/GenBank/DDBJ databases">
        <title>Paenibacillus species isolates.</title>
        <authorList>
            <person name="Beno S.M."/>
        </authorList>
    </citation>
    <scope>NUCLEOTIDE SEQUENCE [LARGE SCALE GENOMIC DNA]</scope>
    <source>
        <strain evidence="3 4">FSL H7-0744</strain>
    </source>
</reference>
<dbReference type="Proteomes" id="UP000187412">
    <property type="component" value="Unassembled WGS sequence"/>
</dbReference>
<evidence type="ECO:0000259" key="2">
    <source>
        <dbReference type="PROSITE" id="PS51272"/>
    </source>
</evidence>
<evidence type="ECO:0000313" key="4">
    <source>
        <dbReference type="Proteomes" id="UP000187412"/>
    </source>
</evidence>
<proteinExistence type="predicted"/>
<dbReference type="InterPro" id="IPR051465">
    <property type="entry name" value="Cell_Envelope_Struct_Comp"/>
</dbReference>
<feature type="compositionally biased region" description="Polar residues" evidence="1">
    <location>
        <begin position="400"/>
        <end position="417"/>
    </location>
</feature>